<evidence type="ECO:0000313" key="4">
    <source>
        <dbReference type="Proteomes" id="UP001521785"/>
    </source>
</evidence>
<evidence type="ECO:0000256" key="2">
    <source>
        <dbReference type="SAM" id="MobiDB-lite"/>
    </source>
</evidence>
<keyword evidence="4" id="KW-1185">Reference proteome</keyword>
<sequence length="488" mass="54407">MSAETGHILVHYLYTGAYQTLKSETSGTAPQPQPALKQALLVYRASVNHMLDGLEQLARQQIEEASASMDLNTFLDITRSEFPKKTEPSAWLQAYLKDKTQKAFEKDHTVFADDVFCASMCKKSKLNDFVMRHVVKLLSEKLTEALAGKGNIVDDMDELPRPQLAPEEIVADKDPFVGLSKGQREKLDTKMQAETLAEKGDITDELDELPCPQPVPETAADVDPFAGLTKKEWKKLEKKMKEELALIDPFAGLSKAQRKKLEKKMKEEKARLDEQEAEAAALPQYSYVNSDAPPAAAIVEEPAPVEETKACWEAPSPRPEPEAYYEVSIPAPEPEPCYDNSIKEAVTCWGVPSPPPEPEAYCEVSIPEPEPEPSHEGSMDVLSPIPEPEPEPSHEGSMYVVDPELHEEPSPTPASLKSLWVEHVPPARPKKETATAKKKRLAQEKKDKEKWDKEQQQNIDCEEKNAPCEEPEPLPEVPPELTPVSDHP</sequence>
<dbReference type="EMBL" id="JAKJXO020000012">
    <property type="protein sequence ID" value="KAL1598028.1"/>
    <property type="molecule type" value="Genomic_DNA"/>
</dbReference>
<organism evidence="3 4">
    <name type="scientific">Paraconiothyrium brasiliense</name>
    <dbReference type="NCBI Taxonomy" id="300254"/>
    <lineage>
        <taxon>Eukaryota</taxon>
        <taxon>Fungi</taxon>
        <taxon>Dikarya</taxon>
        <taxon>Ascomycota</taxon>
        <taxon>Pezizomycotina</taxon>
        <taxon>Dothideomycetes</taxon>
        <taxon>Pleosporomycetidae</taxon>
        <taxon>Pleosporales</taxon>
        <taxon>Massarineae</taxon>
        <taxon>Didymosphaeriaceae</taxon>
        <taxon>Paraconiothyrium</taxon>
    </lineage>
</organism>
<comment type="caution">
    <text evidence="3">The sequence shown here is derived from an EMBL/GenBank/DDBJ whole genome shotgun (WGS) entry which is preliminary data.</text>
</comment>
<gene>
    <name evidence="3" type="ORF">SLS60_008516</name>
</gene>
<accession>A0ABR3R0U0</accession>
<reference evidence="3 4" key="1">
    <citation type="submission" date="2024-02" db="EMBL/GenBank/DDBJ databases">
        <title>De novo assembly and annotation of 12 fungi associated with fruit tree decline syndrome in Ontario, Canada.</title>
        <authorList>
            <person name="Sulman M."/>
            <person name="Ellouze W."/>
            <person name="Ilyukhin E."/>
        </authorList>
    </citation>
    <scope>NUCLEOTIDE SEQUENCE [LARGE SCALE GENOMIC DNA]</scope>
    <source>
        <strain evidence="3 4">M42-189</strain>
    </source>
</reference>
<name>A0ABR3R0U0_9PLEO</name>
<dbReference type="PANTHER" id="PTHR37538:SF1">
    <property type="entry name" value="BTB DOMAIN-CONTAINING PROTEIN"/>
    <property type="match status" value="1"/>
</dbReference>
<keyword evidence="1" id="KW-0175">Coiled coil</keyword>
<feature type="compositionally biased region" description="Basic and acidic residues" evidence="2">
    <location>
        <begin position="429"/>
        <end position="467"/>
    </location>
</feature>
<dbReference type="Proteomes" id="UP001521785">
    <property type="component" value="Unassembled WGS sequence"/>
</dbReference>
<dbReference type="PANTHER" id="PTHR37538">
    <property type="entry name" value="BTB DOMAIN-CONTAINING PROTEIN"/>
    <property type="match status" value="1"/>
</dbReference>
<evidence type="ECO:0000313" key="3">
    <source>
        <dbReference type="EMBL" id="KAL1598028.1"/>
    </source>
</evidence>
<protein>
    <submittedName>
        <fullName evidence="3">Uncharacterized protein</fullName>
    </submittedName>
</protein>
<evidence type="ECO:0000256" key="1">
    <source>
        <dbReference type="SAM" id="Coils"/>
    </source>
</evidence>
<feature type="region of interest" description="Disordered" evidence="2">
    <location>
        <begin position="352"/>
        <end position="488"/>
    </location>
</feature>
<feature type="coiled-coil region" evidence="1">
    <location>
        <begin position="251"/>
        <end position="278"/>
    </location>
</feature>
<proteinExistence type="predicted"/>